<proteinExistence type="inferred from homology"/>
<protein>
    <recommendedName>
        <fullName evidence="10">Aspartyl/glutamyl-tRNA(Asn/Gln) amidotransferase subunit B</fullName>
        <shortName evidence="10">Asp/Glu-ADT subunit B</shortName>
        <ecNumber evidence="10">6.3.5.-</ecNumber>
    </recommendedName>
</protein>
<evidence type="ECO:0000256" key="2">
    <source>
        <dbReference type="ARBA" id="ARBA00011123"/>
    </source>
</evidence>
<name>A0A1F4XQ20_9BACT</name>
<gene>
    <name evidence="10" type="primary">gatB</name>
    <name evidence="12" type="ORF">A3D68_02460</name>
</gene>
<dbReference type="InterPro" id="IPR006075">
    <property type="entry name" value="Asn/Gln-tRNA_Trfase_suB/E_cat"/>
</dbReference>
<dbReference type="PROSITE" id="PS01234">
    <property type="entry name" value="GATB"/>
    <property type="match status" value="1"/>
</dbReference>
<evidence type="ECO:0000256" key="3">
    <source>
        <dbReference type="ARBA" id="ARBA00022598"/>
    </source>
</evidence>
<dbReference type="InterPro" id="IPR017958">
    <property type="entry name" value="Gln-tRNA_amidoTrfase_suB_CS"/>
</dbReference>
<dbReference type="NCBIfam" id="TIGR00133">
    <property type="entry name" value="gatB"/>
    <property type="match status" value="1"/>
</dbReference>
<dbReference type="SUPFAM" id="SSF55931">
    <property type="entry name" value="Glutamine synthetase/guanido kinase"/>
    <property type="match status" value="1"/>
</dbReference>
<evidence type="ECO:0000256" key="1">
    <source>
        <dbReference type="ARBA" id="ARBA00005306"/>
    </source>
</evidence>
<dbReference type="InterPro" id="IPR004413">
    <property type="entry name" value="GatB"/>
</dbReference>
<dbReference type="FunFam" id="1.10.10.410:FF:000001">
    <property type="entry name" value="Aspartyl/glutamyl-tRNA(Asn/Gln) amidotransferase subunit B"/>
    <property type="match status" value="1"/>
</dbReference>
<dbReference type="Pfam" id="PF02637">
    <property type="entry name" value="GatB_Yqey"/>
    <property type="match status" value="1"/>
</dbReference>
<keyword evidence="5 10" id="KW-0067">ATP-binding</keyword>
<dbReference type="InterPro" id="IPR023168">
    <property type="entry name" value="GatB_Yqey_C_2"/>
</dbReference>
<dbReference type="Pfam" id="PF02934">
    <property type="entry name" value="GatB_N"/>
    <property type="match status" value="1"/>
</dbReference>
<comment type="caution">
    <text evidence="12">The sequence shown here is derived from an EMBL/GenBank/DDBJ whole genome shotgun (WGS) entry which is preliminary data.</text>
</comment>
<keyword evidence="4 10" id="KW-0547">Nucleotide-binding</keyword>
<dbReference type="InterPro" id="IPR018027">
    <property type="entry name" value="Asn/Gln_amidotransferase"/>
</dbReference>
<sequence>MGAYRPTIGLEIHAELQTATKMFCACLNNPDEELSNKNICPICMAHPGTLPVINKEAVHKVLLVGAALGGTLADYTEFDRKNYFYPDIPKGYQISQYQHPLVLGGSLGGVALTRIHLEEDTARSQHVEDTDKGGAERSLVDYNRAGVPLMELVTEPVIHDAETASAFARELQLLLRYLEVGEANMEKGEMRVEANISVAPVMSVADINKKDVAIVLGTKVEVKNLNSFRSVERAICYEIARQTKLLDSGEEVVQETRGWDEAKQATFSQRKKEKEHDYRYFPDPDLPKLLLSKLPDFAPEELRRAMPELPWVRRERYKKLGLKEDDADMFVKDSILGNFFDTFSTQATQSAALLGANYIASDLAGKMEGGNLPRGWFTEKANAERFLKLMHLVEIGTLSSRGAKDTLALMCASGKDPETLAKERGLIQQSDEGMIDTVANRLVANYPHVVEDYKAGKQAALQFLVGQGMKETKGSANPGLLRERLLKILG</sequence>
<comment type="similarity">
    <text evidence="1 10">Belongs to the GatB/GatE family. GatB subfamily.</text>
</comment>
<evidence type="ECO:0000256" key="9">
    <source>
        <dbReference type="ARBA" id="ARBA00047913"/>
    </source>
</evidence>
<evidence type="ECO:0000256" key="10">
    <source>
        <dbReference type="HAMAP-Rule" id="MF_00121"/>
    </source>
</evidence>
<accession>A0A1F4XQ20</accession>
<dbReference type="PANTHER" id="PTHR11659:SF0">
    <property type="entry name" value="GLUTAMYL-TRNA(GLN) AMIDOTRANSFERASE SUBUNIT B, MITOCHONDRIAL"/>
    <property type="match status" value="1"/>
</dbReference>
<dbReference type="HAMAP" id="MF_00121">
    <property type="entry name" value="GatB"/>
    <property type="match status" value="1"/>
</dbReference>
<dbReference type="GO" id="GO:0050566">
    <property type="term" value="F:asparaginyl-tRNA synthase (glutamine-hydrolyzing) activity"/>
    <property type="evidence" value="ECO:0007669"/>
    <property type="project" value="RHEA"/>
</dbReference>
<dbReference type="SMART" id="SM00845">
    <property type="entry name" value="GatB_Yqey"/>
    <property type="match status" value="1"/>
</dbReference>
<dbReference type="InterPro" id="IPR003789">
    <property type="entry name" value="Asn/Gln_tRNA_amidoTrase-B-like"/>
</dbReference>
<dbReference type="Proteomes" id="UP000177564">
    <property type="component" value="Unassembled WGS sequence"/>
</dbReference>
<dbReference type="PANTHER" id="PTHR11659">
    <property type="entry name" value="GLUTAMYL-TRNA GLN AMIDOTRANSFERASE SUBUNIT B MITOCHONDRIAL AND PROKARYOTIC PET112-RELATED"/>
    <property type="match status" value="1"/>
</dbReference>
<reference evidence="12 13" key="1">
    <citation type="journal article" date="2016" name="Nat. Commun.">
        <title>Thousands of microbial genomes shed light on interconnected biogeochemical processes in an aquifer system.</title>
        <authorList>
            <person name="Anantharaman K."/>
            <person name="Brown C.T."/>
            <person name="Hug L.A."/>
            <person name="Sharon I."/>
            <person name="Castelle C.J."/>
            <person name="Probst A.J."/>
            <person name="Thomas B.C."/>
            <person name="Singh A."/>
            <person name="Wilkins M.J."/>
            <person name="Karaoz U."/>
            <person name="Brodie E.L."/>
            <person name="Williams K.H."/>
            <person name="Hubbard S.S."/>
            <person name="Banfield J.F."/>
        </authorList>
    </citation>
    <scope>NUCLEOTIDE SEQUENCE [LARGE SCALE GENOMIC DNA]</scope>
</reference>
<comment type="catalytic activity">
    <reaction evidence="8 10">
        <text>L-aspartyl-tRNA(Asn) + L-glutamine + ATP + H2O = L-asparaginyl-tRNA(Asn) + L-glutamate + ADP + phosphate + 2 H(+)</text>
        <dbReference type="Rhea" id="RHEA:14513"/>
        <dbReference type="Rhea" id="RHEA-COMP:9674"/>
        <dbReference type="Rhea" id="RHEA-COMP:9677"/>
        <dbReference type="ChEBI" id="CHEBI:15377"/>
        <dbReference type="ChEBI" id="CHEBI:15378"/>
        <dbReference type="ChEBI" id="CHEBI:29985"/>
        <dbReference type="ChEBI" id="CHEBI:30616"/>
        <dbReference type="ChEBI" id="CHEBI:43474"/>
        <dbReference type="ChEBI" id="CHEBI:58359"/>
        <dbReference type="ChEBI" id="CHEBI:78515"/>
        <dbReference type="ChEBI" id="CHEBI:78516"/>
        <dbReference type="ChEBI" id="CHEBI:456216"/>
    </reaction>
</comment>
<evidence type="ECO:0000256" key="4">
    <source>
        <dbReference type="ARBA" id="ARBA00022741"/>
    </source>
</evidence>
<organism evidence="12 13">
    <name type="scientific">Candidatus Adlerbacteria bacterium RIFCSPHIGHO2_02_FULL_52_17</name>
    <dbReference type="NCBI Taxonomy" id="1797240"/>
    <lineage>
        <taxon>Bacteria</taxon>
        <taxon>Candidatus Adleribacteriota</taxon>
    </lineage>
</organism>
<dbReference type="NCBIfam" id="NF004014">
    <property type="entry name" value="PRK05477.1-4"/>
    <property type="match status" value="1"/>
</dbReference>
<dbReference type="InterPro" id="IPR014746">
    <property type="entry name" value="Gln_synth/guanido_kin_cat_dom"/>
</dbReference>
<comment type="function">
    <text evidence="7 10">Allows the formation of correctly charged Asn-tRNA(Asn) or Gln-tRNA(Gln) through the transamidation of misacylated Asp-tRNA(Asn) or Glu-tRNA(Gln) in organisms which lack either or both of asparaginyl-tRNA or glutaminyl-tRNA synthetases. The reaction takes place in the presence of glutamine and ATP through an activated phospho-Asp-tRNA(Asn) or phospho-Glu-tRNA(Gln).</text>
</comment>
<dbReference type="GO" id="GO:0070681">
    <property type="term" value="P:glutaminyl-tRNAGln biosynthesis via transamidation"/>
    <property type="evidence" value="ECO:0007669"/>
    <property type="project" value="TreeGrafter"/>
</dbReference>
<dbReference type="GO" id="GO:0005524">
    <property type="term" value="F:ATP binding"/>
    <property type="evidence" value="ECO:0007669"/>
    <property type="project" value="UniProtKB-KW"/>
</dbReference>
<evidence type="ECO:0000256" key="8">
    <source>
        <dbReference type="ARBA" id="ARBA00047380"/>
    </source>
</evidence>
<dbReference type="GO" id="GO:0050567">
    <property type="term" value="F:glutaminyl-tRNA synthase (glutamine-hydrolyzing) activity"/>
    <property type="evidence" value="ECO:0007669"/>
    <property type="project" value="UniProtKB-UniRule"/>
</dbReference>
<dbReference type="EMBL" id="MEWU01000009">
    <property type="protein sequence ID" value="OGC83832.1"/>
    <property type="molecule type" value="Genomic_DNA"/>
</dbReference>
<feature type="domain" description="Asn/Gln amidotransferase" evidence="11">
    <location>
        <begin position="338"/>
        <end position="489"/>
    </location>
</feature>
<evidence type="ECO:0000256" key="5">
    <source>
        <dbReference type="ARBA" id="ARBA00022840"/>
    </source>
</evidence>
<evidence type="ECO:0000313" key="13">
    <source>
        <dbReference type="Proteomes" id="UP000177564"/>
    </source>
</evidence>
<keyword evidence="3 10" id="KW-0436">Ligase</keyword>
<dbReference type="Gene3D" id="1.10.10.410">
    <property type="match status" value="1"/>
</dbReference>
<dbReference type="AlphaFoldDB" id="A0A1F4XQ20"/>
<keyword evidence="6 10" id="KW-0648">Protein biosynthesis</keyword>
<comment type="subunit">
    <text evidence="2 10">Heterotrimer of A, B and C subunits.</text>
</comment>
<dbReference type="EC" id="6.3.5.-" evidence="10"/>
<evidence type="ECO:0000256" key="6">
    <source>
        <dbReference type="ARBA" id="ARBA00022917"/>
    </source>
</evidence>
<dbReference type="InterPro" id="IPR017959">
    <property type="entry name" value="Asn/Gln-tRNA_amidoTrfase_suB/E"/>
</dbReference>
<dbReference type="GO" id="GO:0006412">
    <property type="term" value="P:translation"/>
    <property type="evidence" value="ECO:0007669"/>
    <property type="project" value="UniProtKB-UniRule"/>
</dbReference>
<dbReference type="NCBIfam" id="NF004012">
    <property type="entry name" value="PRK05477.1-2"/>
    <property type="match status" value="1"/>
</dbReference>
<evidence type="ECO:0000259" key="11">
    <source>
        <dbReference type="SMART" id="SM00845"/>
    </source>
</evidence>
<evidence type="ECO:0000313" key="12">
    <source>
        <dbReference type="EMBL" id="OGC83832.1"/>
    </source>
</evidence>
<dbReference type="SUPFAM" id="SSF89095">
    <property type="entry name" value="GatB/YqeY motif"/>
    <property type="match status" value="2"/>
</dbReference>
<evidence type="ECO:0000256" key="7">
    <source>
        <dbReference type="ARBA" id="ARBA00024799"/>
    </source>
</evidence>
<dbReference type="STRING" id="1797240.A3D68_02460"/>
<comment type="catalytic activity">
    <reaction evidence="9 10">
        <text>L-glutamyl-tRNA(Gln) + L-glutamine + ATP + H2O = L-glutaminyl-tRNA(Gln) + L-glutamate + ADP + phosphate + H(+)</text>
        <dbReference type="Rhea" id="RHEA:17521"/>
        <dbReference type="Rhea" id="RHEA-COMP:9681"/>
        <dbReference type="Rhea" id="RHEA-COMP:9684"/>
        <dbReference type="ChEBI" id="CHEBI:15377"/>
        <dbReference type="ChEBI" id="CHEBI:15378"/>
        <dbReference type="ChEBI" id="CHEBI:29985"/>
        <dbReference type="ChEBI" id="CHEBI:30616"/>
        <dbReference type="ChEBI" id="CHEBI:43474"/>
        <dbReference type="ChEBI" id="CHEBI:58359"/>
        <dbReference type="ChEBI" id="CHEBI:78520"/>
        <dbReference type="ChEBI" id="CHEBI:78521"/>
        <dbReference type="ChEBI" id="CHEBI:456216"/>
    </reaction>
</comment>